<dbReference type="PANTHER" id="PTHR43396:SF6">
    <property type="entry name" value="ABL201WP"/>
    <property type="match status" value="1"/>
</dbReference>
<dbReference type="InterPro" id="IPR000971">
    <property type="entry name" value="Globin"/>
</dbReference>
<dbReference type="PANTHER" id="PTHR43396">
    <property type="entry name" value="FLAVOHEMOPROTEIN"/>
    <property type="match status" value="1"/>
</dbReference>
<keyword evidence="5" id="KW-1185">Reference proteome</keyword>
<dbReference type="PRINTS" id="PR00188">
    <property type="entry name" value="PLANTGLOBIN"/>
</dbReference>
<organism evidence="4 5">
    <name type="scientific">Shewanella jiangmenensis</name>
    <dbReference type="NCBI Taxonomy" id="2837387"/>
    <lineage>
        <taxon>Bacteria</taxon>
        <taxon>Pseudomonadati</taxon>
        <taxon>Pseudomonadota</taxon>
        <taxon>Gammaproteobacteria</taxon>
        <taxon>Alteromonadales</taxon>
        <taxon>Shewanellaceae</taxon>
        <taxon>Shewanella</taxon>
    </lineage>
</organism>
<dbReference type="RefSeq" id="WP_214506098.1">
    <property type="nucleotide sequence ID" value="NZ_JAHEPS010000001.1"/>
</dbReference>
<evidence type="ECO:0000256" key="1">
    <source>
        <dbReference type="RuleBase" id="RU000356"/>
    </source>
</evidence>
<dbReference type="Pfam" id="PF00042">
    <property type="entry name" value="Globin"/>
    <property type="match status" value="1"/>
</dbReference>
<proteinExistence type="inferred from homology"/>
<protein>
    <recommendedName>
        <fullName evidence="3">Globin domain-containing protein</fullName>
    </recommendedName>
</protein>
<evidence type="ECO:0000313" key="4">
    <source>
        <dbReference type="EMBL" id="MBT1443951.1"/>
    </source>
</evidence>
<comment type="caution">
    <text evidence="4">The sequence shown here is derived from an EMBL/GenBank/DDBJ whole genome shotgun (WGS) entry which is preliminary data.</text>
</comment>
<feature type="region of interest" description="Disordered" evidence="2">
    <location>
        <begin position="182"/>
        <end position="203"/>
    </location>
</feature>
<accession>A0ABS5V2C7</accession>
<reference evidence="4 5" key="1">
    <citation type="submission" date="2021-05" db="EMBL/GenBank/DDBJ databases">
        <title>Shewanella sp. JM162201.</title>
        <authorList>
            <person name="Xu S."/>
            <person name="Li A."/>
        </authorList>
    </citation>
    <scope>NUCLEOTIDE SEQUENCE [LARGE SCALE GENOMIC DNA]</scope>
    <source>
        <strain evidence="4 5">JM162201</strain>
    </source>
</reference>
<keyword evidence="1" id="KW-0408">Iron</keyword>
<keyword evidence="1" id="KW-0349">Heme</keyword>
<dbReference type="EMBL" id="JAHEPS010000001">
    <property type="protein sequence ID" value="MBT1443951.1"/>
    <property type="molecule type" value="Genomic_DNA"/>
</dbReference>
<name>A0ABS5V2C7_9GAMM</name>
<evidence type="ECO:0000313" key="5">
    <source>
        <dbReference type="Proteomes" id="UP001195903"/>
    </source>
</evidence>
<comment type="similarity">
    <text evidence="1">Belongs to the globin family.</text>
</comment>
<gene>
    <name evidence="4" type="ORF">KJI95_05355</name>
</gene>
<sequence>MQLTQQERQLIQISFAKLDRPGGDFARYFFDLLFEVAPLVKPMFVTERNLLEQHFYELFSTAIKKMDSFDSIKPTLRALGRQHARHQVKKEQFSVVKSVLLLAIDYMEAGTCSSETLNAWGHYFDCIAAAMQQGMDEVTELSAPVYNMGPGSLADPASLNEQASPIEQAELNQQAALFDPAEQNEHAAQGHWGAQTVTHSPTQ</sequence>
<feature type="domain" description="Globin" evidence="3">
    <location>
        <begin position="2"/>
        <end position="136"/>
    </location>
</feature>
<dbReference type="SUPFAM" id="SSF46458">
    <property type="entry name" value="Globin-like"/>
    <property type="match status" value="1"/>
</dbReference>
<dbReference type="Proteomes" id="UP001195903">
    <property type="component" value="Unassembled WGS sequence"/>
</dbReference>
<evidence type="ECO:0000256" key="2">
    <source>
        <dbReference type="SAM" id="MobiDB-lite"/>
    </source>
</evidence>
<keyword evidence="1" id="KW-0813">Transport</keyword>
<dbReference type="InterPro" id="IPR012292">
    <property type="entry name" value="Globin/Proto"/>
</dbReference>
<keyword evidence="1" id="KW-0479">Metal-binding</keyword>
<dbReference type="Gene3D" id="1.10.490.10">
    <property type="entry name" value="Globins"/>
    <property type="match status" value="1"/>
</dbReference>
<dbReference type="InterPro" id="IPR009050">
    <property type="entry name" value="Globin-like_sf"/>
</dbReference>
<keyword evidence="1" id="KW-0561">Oxygen transport</keyword>
<evidence type="ECO:0000259" key="3">
    <source>
        <dbReference type="PROSITE" id="PS01033"/>
    </source>
</evidence>
<dbReference type="PROSITE" id="PS01033">
    <property type="entry name" value="GLOBIN"/>
    <property type="match status" value="1"/>
</dbReference>